<evidence type="ECO:0000313" key="2">
    <source>
        <dbReference type="Proteomes" id="UP000499080"/>
    </source>
</evidence>
<keyword evidence="2" id="KW-1185">Reference proteome</keyword>
<dbReference type="Proteomes" id="UP000499080">
    <property type="component" value="Unassembled WGS sequence"/>
</dbReference>
<comment type="caution">
    <text evidence="1">The sequence shown here is derived from an EMBL/GenBank/DDBJ whole genome shotgun (WGS) entry which is preliminary data.</text>
</comment>
<dbReference type="EMBL" id="BGPR01241244">
    <property type="protein sequence ID" value="GBM10399.1"/>
    <property type="molecule type" value="Genomic_DNA"/>
</dbReference>
<gene>
    <name evidence="1" type="ORF">AVEN_212911_1</name>
</gene>
<name>A0A4Y2D257_ARAVE</name>
<accession>A0A4Y2D257</accession>
<reference evidence="1 2" key="1">
    <citation type="journal article" date="2019" name="Sci. Rep.">
        <title>Orb-weaving spider Araneus ventricosus genome elucidates the spidroin gene catalogue.</title>
        <authorList>
            <person name="Kono N."/>
            <person name="Nakamura H."/>
            <person name="Ohtoshi R."/>
            <person name="Moran D.A.P."/>
            <person name="Shinohara A."/>
            <person name="Yoshida Y."/>
            <person name="Fujiwara M."/>
            <person name="Mori M."/>
            <person name="Tomita M."/>
            <person name="Arakawa K."/>
        </authorList>
    </citation>
    <scope>NUCLEOTIDE SEQUENCE [LARGE SCALE GENOMIC DNA]</scope>
</reference>
<proteinExistence type="predicted"/>
<dbReference type="AlphaFoldDB" id="A0A4Y2D257"/>
<feature type="non-terminal residue" evidence="1">
    <location>
        <position position="31"/>
    </location>
</feature>
<evidence type="ECO:0000313" key="1">
    <source>
        <dbReference type="EMBL" id="GBM10399.1"/>
    </source>
</evidence>
<protein>
    <submittedName>
        <fullName evidence="1">Uncharacterized protein</fullName>
    </submittedName>
</protein>
<organism evidence="1 2">
    <name type="scientific">Araneus ventricosus</name>
    <name type="common">Orbweaver spider</name>
    <name type="synonym">Epeira ventricosa</name>
    <dbReference type="NCBI Taxonomy" id="182803"/>
    <lineage>
        <taxon>Eukaryota</taxon>
        <taxon>Metazoa</taxon>
        <taxon>Ecdysozoa</taxon>
        <taxon>Arthropoda</taxon>
        <taxon>Chelicerata</taxon>
        <taxon>Arachnida</taxon>
        <taxon>Araneae</taxon>
        <taxon>Araneomorphae</taxon>
        <taxon>Entelegynae</taxon>
        <taxon>Araneoidea</taxon>
        <taxon>Araneidae</taxon>
        <taxon>Araneus</taxon>
    </lineage>
</organism>
<dbReference type="OrthoDB" id="6428287at2759"/>
<sequence length="31" mass="3595">MLQAVLSSPEHIEKSREYRLLRPWIGTGLIT</sequence>